<evidence type="ECO:0000256" key="2">
    <source>
        <dbReference type="ARBA" id="ARBA00005025"/>
    </source>
</evidence>
<dbReference type="Gene3D" id="3.40.50.1220">
    <property type="entry name" value="TPP-binding domain"/>
    <property type="match status" value="1"/>
</dbReference>
<dbReference type="GO" id="GO:0009097">
    <property type="term" value="P:isoleucine biosynthetic process"/>
    <property type="evidence" value="ECO:0007669"/>
    <property type="project" value="UniProtKB-UniPathway"/>
</dbReference>
<comment type="pathway">
    <text evidence="1 11">Amino-acid biosynthesis; L-isoleucine biosynthesis; L-isoleucine from 2-oxobutanoate: step 1/4.</text>
</comment>
<keyword evidence="7 11" id="KW-0479">Metal-binding</keyword>
<evidence type="ECO:0000256" key="1">
    <source>
        <dbReference type="ARBA" id="ARBA00004974"/>
    </source>
</evidence>
<evidence type="ECO:0000256" key="10">
    <source>
        <dbReference type="ARBA" id="ARBA00023304"/>
    </source>
</evidence>
<organism evidence="15">
    <name type="scientific">uncultured bacterium F25-01</name>
    <dbReference type="NCBI Taxonomy" id="1191433"/>
    <lineage>
        <taxon>Bacteria</taxon>
        <taxon>environmental samples</taxon>
    </lineage>
</organism>
<comment type="pathway">
    <text evidence="2 11">Amino-acid biosynthesis; L-valine biosynthesis; L-valine from pyruvate: step 1/4.</text>
</comment>
<dbReference type="EMBL" id="JQ970524">
    <property type="protein sequence ID" value="AFK79170.1"/>
    <property type="molecule type" value="Genomic_DNA"/>
</dbReference>
<dbReference type="PROSITE" id="PS00187">
    <property type="entry name" value="TPP_ENZYMES"/>
    <property type="match status" value="1"/>
</dbReference>
<accession>I3VIG4</accession>
<keyword evidence="8 11" id="KW-0460">Magnesium</keyword>
<evidence type="ECO:0000256" key="5">
    <source>
        <dbReference type="ARBA" id="ARBA00022605"/>
    </source>
</evidence>
<dbReference type="InterPro" id="IPR012000">
    <property type="entry name" value="Thiamin_PyroP_enz_cen_dom"/>
</dbReference>
<comment type="cofactor">
    <cofactor evidence="11">
        <name>Mg(2+)</name>
        <dbReference type="ChEBI" id="CHEBI:18420"/>
    </cofactor>
    <text evidence="11">Binds 1 Mg(2+) ion per subunit.</text>
</comment>
<dbReference type="GO" id="GO:0009099">
    <property type="term" value="P:L-valine biosynthetic process"/>
    <property type="evidence" value="ECO:0007669"/>
    <property type="project" value="UniProtKB-UniPathway"/>
</dbReference>
<dbReference type="InterPro" id="IPR029061">
    <property type="entry name" value="THDP-binding"/>
</dbReference>
<evidence type="ECO:0000259" key="14">
    <source>
        <dbReference type="Pfam" id="PF02776"/>
    </source>
</evidence>
<feature type="domain" description="Thiamine pyrophosphate enzyme N-terminal TPP-binding" evidence="14">
    <location>
        <begin position="22"/>
        <end position="135"/>
    </location>
</feature>
<dbReference type="SUPFAM" id="SSF52467">
    <property type="entry name" value="DHS-like NAD/FAD-binding domain"/>
    <property type="match status" value="1"/>
</dbReference>
<evidence type="ECO:0000259" key="12">
    <source>
        <dbReference type="Pfam" id="PF00205"/>
    </source>
</evidence>
<dbReference type="EC" id="2.2.1.6" evidence="4 11"/>
<reference evidence="15" key="1">
    <citation type="submission" date="2012-04" db="EMBL/GenBank/DDBJ databases">
        <title>Characterization of mineral phosphate solubilization trait from soil metagenome.</title>
        <authorList>
            <person name="Chhabra S."/>
            <person name="Brazil D."/>
            <person name="Morrissey J."/>
            <person name="Burke J."/>
            <person name="O'Gara F."/>
            <person name="Dowling D."/>
        </authorList>
    </citation>
    <scope>NUCLEOTIDE SEQUENCE</scope>
</reference>
<keyword evidence="5 11" id="KW-0028">Amino-acid biosynthesis</keyword>
<dbReference type="GO" id="GO:0050660">
    <property type="term" value="F:flavin adenine dinucleotide binding"/>
    <property type="evidence" value="ECO:0007669"/>
    <property type="project" value="InterPro"/>
</dbReference>
<evidence type="ECO:0000256" key="4">
    <source>
        <dbReference type="ARBA" id="ARBA00013145"/>
    </source>
</evidence>
<dbReference type="CDD" id="cd07035">
    <property type="entry name" value="TPP_PYR_POX_like"/>
    <property type="match status" value="1"/>
</dbReference>
<evidence type="ECO:0000313" key="15">
    <source>
        <dbReference type="EMBL" id="AFK79170.1"/>
    </source>
</evidence>
<comment type="catalytic activity">
    <reaction evidence="11">
        <text>2 pyruvate + H(+) = (2S)-2-acetolactate + CO2</text>
        <dbReference type="Rhea" id="RHEA:25249"/>
        <dbReference type="ChEBI" id="CHEBI:15361"/>
        <dbReference type="ChEBI" id="CHEBI:15378"/>
        <dbReference type="ChEBI" id="CHEBI:16526"/>
        <dbReference type="ChEBI" id="CHEBI:58476"/>
        <dbReference type="EC" id="2.2.1.6"/>
    </reaction>
</comment>
<dbReference type="GO" id="GO:0003984">
    <property type="term" value="F:acetolactate synthase activity"/>
    <property type="evidence" value="ECO:0007669"/>
    <property type="project" value="UniProtKB-EC"/>
</dbReference>
<evidence type="ECO:0000256" key="8">
    <source>
        <dbReference type="ARBA" id="ARBA00022842"/>
    </source>
</evidence>
<dbReference type="InterPro" id="IPR045229">
    <property type="entry name" value="TPP_enz"/>
</dbReference>
<dbReference type="Gene3D" id="3.40.50.970">
    <property type="match status" value="2"/>
</dbReference>
<dbReference type="Pfam" id="PF02775">
    <property type="entry name" value="TPP_enzyme_C"/>
    <property type="match status" value="1"/>
</dbReference>
<dbReference type="InterPro" id="IPR012001">
    <property type="entry name" value="Thiamin_PyroP_enz_TPP-bd_dom"/>
</dbReference>
<dbReference type="InterPro" id="IPR039368">
    <property type="entry name" value="AHAS_TPP"/>
</dbReference>
<name>I3VIG4_9BACT</name>
<dbReference type="PANTHER" id="PTHR18968:SF13">
    <property type="entry name" value="ACETOLACTATE SYNTHASE CATALYTIC SUBUNIT, MITOCHONDRIAL"/>
    <property type="match status" value="1"/>
</dbReference>
<dbReference type="SUPFAM" id="SSF52518">
    <property type="entry name" value="Thiamin diphosphate-binding fold (THDP-binding)"/>
    <property type="match status" value="2"/>
</dbReference>
<dbReference type="UniPathway" id="UPA00047">
    <property type="reaction ID" value="UER00055"/>
</dbReference>
<protein>
    <recommendedName>
        <fullName evidence="4 11">Acetolactate synthase</fullName>
        <ecNumber evidence="4 11">2.2.1.6</ecNumber>
    </recommendedName>
</protein>
<dbReference type="InterPro" id="IPR012846">
    <property type="entry name" value="Acetolactate_synth_lsu"/>
</dbReference>
<evidence type="ECO:0000256" key="11">
    <source>
        <dbReference type="RuleBase" id="RU003591"/>
    </source>
</evidence>
<dbReference type="FunFam" id="3.40.50.1220:FF:000008">
    <property type="entry name" value="Acetolactate synthase"/>
    <property type="match status" value="1"/>
</dbReference>
<evidence type="ECO:0000256" key="3">
    <source>
        <dbReference type="ARBA" id="ARBA00007812"/>
    </source>
</evidence>
<sequence length="579" mass="63206">MAITTPRPGHAVKPELTRKRLTGSQILCECLIREGVELIWGYPGGAVLPLYHTLAEYPLHHILVRHEQGAVFAANGYARSTGRVGVCLATSGPGATNMVTGIADALLDSVPIVAITGQVSTSLIGRDAFQEIDTTGITLPITKHNYLVERAEDLPKIIREAFYIAQNGRPGPVLIDVPKDVQQAEADFIWPDEVRPRGFRPTMHGNPRQIRQAAELIGGARRPLILAGHGVVIAKAYDELRTIAEKAQIPVITTLHGVSCFPESHELSFGMTGMHGAAYANKAICETDLLIAIGMRFDDRVTGKISGFAPNAKVIHIDIDPAEIGKNVKVTVPIVGDCRNVLASLIPEIREATHPEWLAQMVAWRNEMPMTEIRTGNKKLLPQQVIRDIYDVAGHDSIIVSDVGQHQMWAAQHFWYDRKNTFFSSGGLGAMGYSVPAAMGVAKGRPDETVWAVVGDGGFQVTMQELGTIVQDNIPVKIAIVNNGFLGMVRQWQQFFYEHRYSSSTISGPDFVKLADAYGIPAIRVSKPEESVAAVRKAYETPGPFLIDFMVEEEENVYPMIPPGGALSDIILNASSWGE</sequence>
<dbReference type="FunFam" id="3.40.50.970:FF:000007">
    <property type="entry name" value="Acetolactate synthase"/>
    <property type="match status" value="1"/>
</dbReference>
<dbReference type="Pfam" id="PF02776">
    <property type="entry name" value="TPP_enzyme_N"/>
    <property type="match status" value="1"/>
</dbReference>
<dbReference type="GO" id="GO:0005948">
    <property type="term" value="C:acetolactate synthase complex"/>
    <property type="evidence" value="ECO:0007669"/>
    <property type="project" value="TreeGrafter"/>
</dbReference>
<dbReference type="CDD" id="cd02015">
    <property type="entry name" value="TPP_AHAS"/>
    <property type="match status" value="1"/>
</dbReference>
<dbReference type="GO" id="GO:0030976">
    <property type="term" value="F:thiamine pyrophosphate binding"/>
    <property type="evidence" value="ECO:0007669"/>
    <property type="project" value="UniProtKB-UniRule"/>
</dbReference>
<dbReference type="GO" id="GO:0000287">
    <property type="term" value="F:magnesium ion binding"/>
    <property type="evidence" value="ECO:0007669"/>
    <property type="project" value="UniProtKB-UniRule"/>
</dbReference>
<evidence type="ECO:0000256" key="7">
    <source>
        <dbReference type="ARBA" id="ARBA00022723"/>
    </source>
</evidence>
<keyword evidence="9 11" id="KW-0786">Thiamine pyrophosphate</keyword>
<evidence type="ECO:0000256" key="9">
    <source>
        <dbReference type="ARBA" id="ARBA00023052"/>
    </source>
</evidence>
<dbReference type="InterPro" id="IPR000399">
    <property type="entry name" value="TPP-bd_CS"/>
</dbReference>
<evidence type="ECO:0000259" key="13">
    <source>
        <dbReference type="Pfam" id="PF02775"/>
    </source>
</evidence>
<dbReference type="NCBIfam" id="TIGR00118">
    <property type="entry name" value="acolac_lg"/>
    <property type="match status" value="1"/>
</dbReference>
<dbReference type="PANTHER" id="PTHR18968">
    <property type="entry name" value="THIAMINE PYROPHOSPHATE ENZYMES"/>
    <property type="match status" value="1"/>
</dbReference>
<keyword evidence="6 11" id="KW-0808">Transferase</keyword>
<proteinExistence type="inferred from homology"/>
<dbReference type="InterPro" id="IPR029035">
    <property type="entry name" value="DHS-like_NAD/FAD-binding_dom"/>
</dbReference>
<dbReference type="AlphaFoldDB" id="I3VIG4"/>
<dbReference type="Pfam" id="PF00205">
    <property type="entry name" value="TPP_enzyme_M"/>
    <property type="match status" value="1"/>
</dbReference>
<keyword evidence="10 11" id="KW-0100">Branched-chain amino acid biosynthesis</keyword>
<feature type="domain" description="Thiamine pyrophosphate enzyme TPP-binding" evidence="13">
    <location>
        <begin position="402"/>
        <end position="549"/>
    </location>
</feature>
<evidence type="ECO:0000256" key="6">
    <source>
        <dbReference type="ARBA" id="ARBA00022679"/>
    </source>
</evidence>
<dbReference type="UniPathway" id="UPA00049">
    <property type="reaction ID" value="UER00059"/>
</dbReference>
<dbReference type="InterPro" id="IPR011766">
    <property type="entry name" value="TPP_enzyme_TPP-bd"/>
</dbReference>
<comment type="cofactor">
    <cofactor evidence="11">
        <name>thiamine diphosphate</name>
        <dbReference type="ChEBI" id="CHEBI:58937"/>
    </cofactor>
    <text evidence="11">Binds 1 thiamine pyrophosphate per subunit.</text>
</comment>
<comment type="similarity">
    <text evidence="3 11">Belongs to the TPP enzyme family.</text>
</comment>
<feature type="domain" description="Thiamine pyrophosphate enzyme central" evidence="12">
    <location>
        <begin position="210"/>
        <end position="345"/>
    </location>
</feature>